<gene>
    <name evidence="7" type="ORF">ACFPFU_24265</name>
</gene>
<keyword evidence="8" id="KW-1185">Reference proteome</keyword>
<keyword evidence="7" id="KW-0560">Oxidoreductase</keyword>
<evidence type="ECO:0000313" key="8">
    <source>
        <dbReference type="Proteomes" id="UP001595818"/>
    </source>
</evidence>
<feature type="transmembrane region" description="Helical" evidence="5">
    <location>
        <begin position="43"/>
        <end position="61"/>
    </location>
</feature>
<protein>
    <submittedName>
        <fullName evidence="7">Sterol desaturase family protein</fullName>
        <ecNumber evidence="7">1.-.-.-</ecNumber>
    </submittedName>
</protein>
<evidence type="ECO:0000256" key="5">
    <source>
        <dbReference type="SAM" id="Phobius"/>
    </source>
</evidence>
<evidence type="ECO:0000256" key="3">
    <source>
        <dbReference type="ARBA" id="ARBA00022989"/>
    </source>
</evidence>
<reference evidence="8" key="1">
    <citation type="journal article" date="2019" name="Int. J. Syst. Evol. Microbiol.">
        <title>The Global Catalogue of Microorganisms (GCM) 10K type strain sequencing project: providing services to taxonomists for standard genome sequencing and annotation.</title>
        <authorList>
            <consortium name="The Broad Institute Genomics Platform"/>
            <consortium name="The Broad Institute Genome Sequencing Center for Infectious Disease"/>
            <person name="Wu L."/>
            <person name="Ma J."/>
        </authorList>
    </citation>
    <scope>NUCLEOTIDE SEQUENCE [LARGE SCALE GENOMIC DNA]</scope>
    <source>
        <strain evidence="8">CGMCC 4.7466</strain>
    </source>
</reference>
<proteinExistence type="predicted"/>
<dbReference type="InterPro" id="IPR050307">
    <property type="entry name" value="Sterol_Desaturase_Related"/>
</dbReference>
<evidence type="ECO:0000256" key="2">
    <source>
        <dbReference type="ARBA" id="ARBA00022692"/>
    </source>
</evidence>
<feature type="transmembrane region" description="Helical" evidence="5">
    <location>
        <begin position="12"/>
        <end position="31"/>
    </location>
</feature>
<feature type="transmembrane region" description="Helical" evidence="5">
    <location>
        <begin position="81"/>
        <end position="98"/>
    </location>
</feature>
<dbReference type="InterPro" id="IPR006694">
    <property type="entry name" value="Fatty_acid_hydroxylase"/>
</dbReference>
<evidence type="ECO:0000313" key="7">
    <source>
        <dbReference type="EMBL" id="MFC4874841.1"/>
    </source>
</evidence>
<accession>A0ABV9T8Q1</accession>
<organism evidence="7 8">
    <name type="scientific">Negadavirga shengliensis</name>
    <dbReference type="NCBI Taxonomy" id="1389218"/>
    <lineage>
        <taxon>Bacteria</taxon>
        <taxon>Pseudomonadati</taxon>
        <taxon>Bacteroidota</taxon>
        <taxon>Cytophagia</taxon>
        <taxon>Cytophagales</taxon>
        <taxon>Cyclobacteriaceae</taxon>
        <taxon>Negadavirga</taxon>
    </lineage>
</organism>
<feature type="domain" description="Fatty acid hydroxylase" evidence="6">
    <location>
        <begin position="85"/>
        <end position="216"/>
    </location>
</feature>
<feature type="transmembrane region" description="Helical" evidence="5">
    <location>
        <begin position="119"/>
        <end position="138"/>
    </location>
</feature>
<evidence type="ECO:0000256" key="1">
    <source>
        <dbReference type="ARBA" id="ARBA00004370"/>
    </source>
</evidence>
<feature type="transmembrane region" description="Helical" evidence="5">
    <location>
        <begin position="144"/>
        <end position="167"/>
    </location>
</feature>
<evidence type="ECO:0000256" key="4">
    <source>
        <dbReference type="ARBA" id="ARBA00023136"/>
    </source>
</evidence>
<evidence type="ECO:0000259" key="6">
    <source>
        <dbReference type="Pfam" id="PF04116"/>
    </source>
</evidence>
<dbReference type="Proteomes" id="UP001595818">
    <property type="component" value="Unassembled WGS sequence"/>
</dbReference>
<dbReference type="GO" id="GO:0016491">
    <property type="term" value="F:oxidoreductase activity"/>
    <property type="evidence" value="ECO:0007669"/>
    <property type="project" value="UniProtKB-KW"/>
</dbReference>
<dbReference type="PANTHER" id="PTHR11863">
    <property type="entry name" value="STEROL DESATURASE"/>
    <property type="match status" value="1"/>
</dbReference>
<comment type="caution">
    <text evidence="7">The sequence shown here is derived from an EMBL/GenBank/DDBJ whole genome shotgun (WGS) entry which is preliminary data.</text>
</comment>
<dbReference type="Pfam" id="PF04116">
    <property type="entry name" value="FA_hydroxylase"/>
    <property type="match status" value="1"/>
</dbReference>
<name>A0ABV9T8Q1_9BACT</name>
<dbReference type="EC" id="1.-.-.-" evidence="7"/>
<keyword evidence="3 5" id="KW-1133">Transmembrane helix</keyword>
<dbReference type="EMBL" id="JBHSJJ010000023">
    <property type="protein sequence ID" value="MFC4874841.1"/>
    <property type="molecule type" value="Genomic_DNA"/>
</dbReference>
<comment type="subcellular location">
    <subcellularLocation>
        <location evidence="1">Membrane</location>
    </subcellularLocation>
</comment>
<keyword evidence="4 5" id="KW-0472">Membrane</keyword>
<sequence length="253" mass="29146">MPTPFEILLDPISLVVIAMYVGLMLWEALLPARALPEVRFWKLKGLFAFMVFFYLSTYLPLIWDGYLSGYQLFDLTALETLWGTVAGVLLYQLGVYFWHRSMHRSRVLWKVFHQMHHSAERLDSFGAFFFSPLDMVGFTALGSLMLVLVAGFTPQAATLIMLVNTFFSMFQHSNIRTPVWLGYLVQRPEAHALHHARGIHAYNYSDISIYDMLFRTWKNPSDFEHENGFYPGASSRILDMILFKDVAEPGEPS</sequence>
<keyword evidence="2 5" id="KW-0812">Transmembrane</keyword>
<dbReference type="RefSeq" id="WP_377069081.1">
    <property type="nucleotide sequence ID" value="NZ_JBHSJJ010000023.1"/>
</dbReference>